<evidence type="ECO:0000256" key="1">
    <source>
        <dbReference type="SAM" id="MobiDB-lite"/>
    </source>
</evidence>
<reference evidence="2 3" key="2">
    <citation type="submission" date="2017-02" db="EMBL/GenBank/DDBJ databases">
        <title>A genome survey and senescence transcriptome analysis in Lentinula edodes.</title>
        <authorList>
            <person name="Sakamoto Y."/>
            <person name="Nakade K."/>
            <person name="Sato S."/>
            <person name="Yoshida Y."/>
            <person name="Miyazaki K."/>
            <person name="Natsume S."/>
            <person name="Konno N."/>
        </authorList>
    </citation>
    <scope>NUCLEOTIDE SEQUENCE [LARGE SCALE GENOMIC DNA]</scope>
    <source>
        <strain evidence="2 3">NBRC 111202</strain>
    </source>
</reference>
<dbReference type="EMBL" id="BDGU01000016">
    <property type="protein sequence ID" value="GAV99698.1"/>
    <property type="molecule type" value="Genomic_DNA"/>
</dbReference>
<dbReference type="Proteomes" id="UP000188533">
    <property type="component" value="Unassembled WGS sequence"/>
</dbReference>
<comment type="caution">
    <text evidence="2">The sequence shown here is derived from an EMBL/GenBank/DDBJ whole genome shotgun (WGS) entry which is preliminary data.</text>
</comment>
<gene>
    <name evidence="2" type="ORF">LENED_001172</name>
</gene>
<name>A0A1Q3DY74_LENED</name>
<sequence length="113" mass="13090">MVAKFFWYTPVHWLQRIEVFGGAADRTYHDSLKNYSDPGESLFDSTEPLDLRSSRLVLTLEICIENDDPLSLRKSDMNFSKYSQQKRPGFQHSWHKPALPDTRLGGFNEPLTV</sequence>
<evidence type="ECO:0000313" key="3">
    <source>
        <dbReference type="Proteomes" id="UP000188533"/>
    </source>
</evidence>
<reference evidence="2 3" key="1">
    <citation type="submission" date="2016-08" db="EMBL/GenBank/DDBJ databases">
        <authorList>
            <consortium name="Lentinula edodes genome sequencing consortium"/>
            <person name="Sakamoto Y."/>
            <person name="Nakade K."/>
            <person name="Sato S."/>
            <person name="Yoshida Y."/>
            <person name="Miyazaki K."/>
            <person name="Natsume S."/>
            <person name="Konno N."/>
        </authorList>
    </citation>
    <scope>NUCLEOTIDE SEQUENCE [LARGE SCALE GENOMIC DNA]</scope>
    <source>
        <strain evidence="2 3">NBRC 111202</strain>
    </source>
</reference>
<accession>A0A1Q3DY74</accession>
<organism evidence="2 3">
    <name type="scientific">Lentinula edodes</name>
    <name type="common">Shiitake mushroom</name>
    <name type="synonym">Lentinus edodes</name>
    <dbReference type="NCBI Taxonomy" id="5353"/>
    <lineage>
        <taxon>Eukaryota</taxon>
        <taxon>Fungi</taxon>
        <taxon>Dikarya</taxon>
        <taxon>Basidiomycota</taxon>
        <taxon>Agaricomycotina</taxon>
        <taxon>Agaricomycetes</taxon>
        <taxon>Agaricomycetidae</taxon>
        <taxon>Agaricales</taxon>
        <taxon>Marasmiineae</taxon>
        <taxon>Omphalotaceae</taxon>
        <taxon>Lentinula</taxon>
    </lineage>
</organism>
<evidence type="ECO:0000313" key="2">
    <source>
        <dbReference type="EMBL" id="GAV99698.1"/>
    </source>
</evidence>
<feature type="region of interest" description="Disordered" evidence="1">
    <location>
        <begin position="82"/>
        <end position="113"/>
    </location>
</feature>
<dbReference type="AlphaFoldDB" id="A0A1Q3DY74"/>
<keyword evidence="3" id="KW-1185">Reference proteome</keyword>
<proteinExistence type="predicted"/>
<protein>
    <submittedName>
        <fullName evidence="2">Uncharacterized protein</fullName>
    </submittedName>
</protein>